<evidence type="ECO:0000313" key="1">
    <source>
        <dbReference type="EMBL" id="GAL37296.1"/>
    </source>
</evidence>
<organism evidence="1 2">
    <name type="scientific">Vibrio maritimus</name>
    <dbReference type="NCBI Taxonomy" id="990268"/>
    <lineage>
        <taxon>Bacteria</taxon>
        <taxon>Pseudomonadati</taxon>
        <taxon>Pseudomonadota</taxon>
        <taxon>Gammaproteobacteria</taxon>
        <taxon>Vibrionales</taxon>
        <taxon>Vibrionaceae</taxon>
        <taxon>Vibrio</taxon>
    </lineage>
</organism>
<keyword evidence="2" id="KW-1185">Reference proteome</keyword>
<accession>A0A090TBI6</accession>
<reference evidence="1 2" key="1">
    <citation type="submission" date="2014-09" db="EMBL/GenBank/DDBJ databases">
        <title>Vibrio maritimus JCM 19240. (C210) whole genome shotgun sequence.</title>
        <authorList>
            <person name="Sawabe T."/>
            <person name="Meirelles P."/>
            <person name="Nakanishi M."/>
            <person name="Sayaka M."/>
            <person name="Hattori M."/>
            <person name="Ohkuma M."/>
        </authorList>
    </citation>
    <scope>NUCLEOTIDE SEQUENCE [LARGE SCALE GENOMIC DNA]</scope>
    <source>
        <strain evidence="1 2">JCM 19240</strain>
    </source>
</reference>
<gene>
    <name evidence="1" type="ORF">JCM19240_4699</name>
</gene>
<protein>
    <submittedName>
        <fullName evidence="1">Uncharacterized protein</fullName>
    </submittedName>
</protein>
<name>A0A090TBI6_9VIBR</name>
<proteinExistence type="predicted"/>
<comment type="caution">
    <text evidence="1">The sequence shown here is derived from an EMBL/GenBank/DDBJ whole genome shotgun (WGS) entry which is preliminary data.</text>
</comment>
<dbReference type="EMBL" id="BBMT01000015">
    <property type="protein sequence ID" value="GAL37296.1"/>
    <property type="molecule type" value="Genomic_DNA"/>
</dbReference>
<sequence length="41" mass="4416">MRSSMGIQSIGIIKTPKGTKKQISSLISVPLFIFGMGRHLG</sequence>
<reference evidence="1 2" key="2">
    <citation type="submission" date="2014-09" db="EMBL/GenBank/DDBJ databases">
        <authorList>
            <consortium name="NBRP consortium"/>
            <person name="Sawabe T."/>
            <person name="Meirelles P."/>
            <person name="Nakanishi M."/>
            <person name="Sayaka M."/>
            <person name="Hattori M."/>
            <person name="Ohkuma M."/>
        </authorList>
    </citation>
    <scope>NUCLEOTIDE SEQUENCE [LARGE SCALE GENOMIC DNA]</scope>
    <source>
        <strain evidence="1 2">JCM 19240</strain>
    </source>
</reference>
<evidence type="ECO:0000313" key="2">
    <source>
        <dbReference type="Proteomes" id="UP000029224"/>
    </source>
</evidence>
<dbReference type="AlphaFoldDB" id="A0A090TBI6"/>
<dbReference type="Proteomes" id="UP000029224">
    <property type="component" value="Unassembled WGS sequence"/>
</dbReference>